<proteinExistence type="predicted"/>
<dbReference type="Gene3D" id="3.40.630.30">
    <property type="match status" value="1"/>
</dbReference>
<dbReference type="CDD" id="cd04301">
    <property type="entry name" value="NAT_SF"/>
    <property type="match status" value="1"/>
</dbReference>
<dbReference type="RefSeq" id="WP_203828013.1">
    <property type="nucleotide sequence ID" value="NZ_BAAATY010000027.1"/>
</dbReference>
<feature type="domain" description="N-acetyltransferase" evidence="3">
    <location>
        <begin position="4"/>
        <end position="156"/>
    </location>
</feature>
<name>A0ABQ4BGT9_9ACTN</name>
<comment type="caution">
    <text evidence="4">The sequence shown here is derived from an EMBL/GenBank/DDBJ whole genome shotgun (WGS) entry which is preliminary data.</text>
</comment>
<keyword evidence="5" id="KW-1185">Reference proteome</keyword>
<keyword evidence="2" id="KW-0012">Acyltransferase</keyword>
<organism evidence="4 5">
    <name type="scientific">Actinoplanes palleronii</name>
    <dbReference type="NCBI Taxonomy" id="113570"/>
    <lineage>
        <taxon>Bacteria</taxon>
        <taxon>Bacillati</taxon>
        <taxon>Actinomycetota</taxon>
        <taxon>Actinomycetes</taxon>
        <taxon>Micromonosporales</taxon>
        <taxon>Micromonosporaceae</taxon>
        <taxon>Actinoplanes</taxon>
    </lineage>
</organism>
<evidence type="ECO:0000313" key="4">
    <source>
        <dbReference type="EMBL" id="GIE69908.1"/>
    </source>
</evidence>
<dbReference type="InterPro" id="IPR000182">
    <property type="entry name" value="GNAT_dom"/>
</dbReference>
<sequence length="167" mass="17911">MSTPIVRPMRAADAAAVLAIYQAGLDGGDASFETTVPTWTVFDTAKLPAHRLVAADATGTVRGWVAVTAVSARPVYAGVVEHSIYVDPPARGHGVGRALLHALIASTERAGIWTIQSGIFPENTASLALHTACGFRTVGVRERLGRHAAYDHRWRDVVLIERRSPHL</sequence>
<evidence type="ECO:0000256" key="1">
    <source>
        <dbReference type="ARBA" id="ARBA00022679"/>
    </source>
</evidence>
<dbReference type="EMBL" id="BOMS01000093">
    <property type="protein sequence ID" value="GIE69908.1"/>
    <property type="molecule type" value="Genomic_DNA"/>
</dbReference>
<protein>
    <submittedName>
        <fullName evidence="4">N-acetyltransferase</fullName>
    </submittedName>
</protein>
<evidence type="ECO:0000313" key="5">
    <source>
        <dbReference type="Proteomes" id="UP000624709"/>
    </source>
</evidence>
<dbReference type="Pfam" id="PF00583">
    <property type="entry name" value="Acetyltransf_1"/>
    <property type="match status" value="1"/>
</dbReference>
<gene>
    <name evidence="4" type="ORF">Apa02nite_060160</name>
</gene>
<evidence type="ECO:0000259" key="3">
    <source>
        <dbReference type="PROSITE" id="PS51186"/>
    </source>
</evidence>
<evidence type="ECO:0000256" key="2">
    <source>
        <dbReference type="ARBA" id="ARBA00023315"/>
    </source>
</evidence>
<dbReference type="PANTHER" id="PTHR43072">
    <property type="entry name" value="N-ACETYLTRANSFERASE"/>
    <property type="match status" value="1"/>
</dbReference>
<keyword evidence="1" id="KW-0808">Transferase</keyword>
<dbReference type="PROSITE" id="PS51186">
    <property type="entry name" value="GNAT"/>
    <property type="match status" value="1"/>
</dbReference>
<dbReference type="Proteomes" id="UP000624709">
    <property type="component" value="Unassembled WGS sequence"/>
</dbReference>
<dbReference type="PANTHER" id="PTHR43072:SF23">
    <property type="entry name" value="UPF0039 PROTEIN C11D3.02C"/>
    <property type="match status" value="1"/>
</dbReference>
<dbReference type="SUPFAM" id="SSF55729">
    <property type="entry name" value="Acyl-CoA N-acyltransferases (Nat)"/>
    <property type="match status" value="1"/>
</dbReference>
<accession>A0ABQ4BGT9</accession>
<dbReference type="InterPro" id="IPR016181">
    <property type="entry name" value="Acyl_CoA_acyltransferase"/>
</dbReference>
<reference evidence="4 5" key="1">
    <citation type="submission" date="2021-01" db="EMBL/GenBank/DDBJ databases">
        <title>Whole genome shotgun sequence of Actinoplanes palleronii NBRC 14916.</title>
        <authorList>
            <person name="Komaki H."/>
            <person name="Tamura T."/>
        </authorList>
    </citation>
    <scope>NUCLEOTIDE SEQUENCE [LARGE SCALE GENOMIC DNA]</scope>
    <source>
        <strain evidence="4 5">NBRC 14916</strain>
    </source>
</reference>